<dbReference type="InterPro" id="IPR029068">
    <property type="entry name" value="Glyas_Bleomycin-R_OHBP_Dase"/>
</dbReference>
<dbReference type="SUPFAM" id="SSF54593">
    <property type="entry name" value="Glyoxalase/Bleomycin resistance protein/Dihydroxybiphenyl dioxygenase"/>
    <property type="match status" value="1"/>
</dbReference>
<dbReference type="Pfam" id="PF00903">
    <property type="entry name" value="Glyoxalase"/>
    <property type="match status" value="1"/>
</dbReference>
<dbReference type="GO" id="GO:0004462">
    <property type="term" value="F:lactoylglutathione lyase activity"/>
    <property type="evidence" value="ECO:0007669"/>
    <property type="project" value="InterPro"/>
</dbReference>
<dbReference type="Gene3D" id="3.10.180.10">
    <property type="entry name" value="2,3-Dihydroxybiphenyl 1,2-Dioxygenase, domain 1"/>
    <property type="match status" value="1"/>
</dbReference>
<dbReference type="InterPro" id="IPR037523">
    <property type="entry name" value="VOC_core"/>
</dbReference>
<organism evidence="3 4">
    <name type="scientific">Prochlorococcus marinus str. PAC1</name>
    <dbReference type="NCBI Taxonomy" id="59924"/>
    <lineage>
        <taxon>Bacteria</taxon>
        <taxon>Bacillati</taxon>
        <taxon>Cyanobacteriota</taxon>
        <taxon>Cyanophyceae</taxon>
        <taxon>Synechococcales</taxon>
        <taxon>Prochlorococcaceae</taxon>
        <taxon>Prochlorococcus</taxon>
    </lineage>
</organism>
<evidence type="ECO:0000313" key="3">
    <source>
        <dbReference type="EMBL" id="KGG21627.1"/>
    </source>
</evidence>
<keyword evidence="1" id="KW-0479">Metal-binding</keyword>
<keyword evidence="3" id="KW-0456">Lyase</keyword>
<feature type="domain" description="VOC" evidence="2">
    <location>
        <begin position="22"/>
        <end position="132"/>
    </location>
</feature>
<evidence type="ECO:0000313" key="4">
    <source>
        <dbReference type="Proteomes" id="UP000030392"/>
    </source>
</evidence>
<keyword evidence="3" id="KW-0560">Oxidoreductase</keyword>
<dbReference type="CDD" id="cd06587">
    <property type="entry name" value="VOC"/>
    <property type="match status" value="1"/>
</dbReference>
<accession>A0A0A2C7Y1</accession>
<dbReference type="AlphaFoldDB" id="A0A0A2C7Y1"/>
<sequence length="141" mass="16061">MNLQSKVMQKKQSELNIESVHRLGHVAIRVEDVNRAKSFYMTLGMKLIWDDTDWCYLEAGDSKDGLALLGPSYKAAGPHFAFHFTNKDEIKRIHDSLKKQGIKVGALHDHRDGTSSFYLKDTEGNWLEMLYHPSTGIPTNQ</sequence>
<dbReference type="GO" id="GO:0046872">
    <property type="term" value="F:metal ion binding"/>
    <property type="evidence" value="ECO:0007669"/>
    <property type="project" value="UniProtKB-KW"/>
</dbReference>
<proteinExistence type="predicted"/>
<dbReference type="PROSITE" id="PS51819">
    <property type="entry name" value="VOC"/>
    <property type="match status" value="1"/>
</dbReference>
<dbReference type="GO" id="GO:0051213">
    <property type="term" value="F:dioxygenase activity"/>
    <property type="evidence" value="ECO:0007669"/>
    <property type="project" value="UniProtKB-KW"/>
</dbReference>
<evidence type="ECO:0000256" key="1">
    <source>
        <dbReference type="ARBA" id="ARBA00022723"/>
    </source>
</evidence>
<reference evidence="4" key="1">
    <citation type="journal article" date="2014" name="Sci. Data">
        <title>Genomes of diverse isolates of the marine cyanobacterium Prochlorococcus.</title>
        <authorList>
            <person name="Biller S."/>
            <person name="Berube P."/>
            <person name="Thompson J."/>
            <person name="Kelly L."/>
            <person name="Roggensack S."/>
            <person name="Awad L."/>
            <person name="Roache-Johnson K."/>
            <person name="Ding H."/>
            <person name="Giovannoni S.J."/>
            <person name="Moore L.R."/>
            <person name="Chisholm S.W."/>
        </authorList>
    </citation>
    <scope>NUCLEOTIDE SEQUENCE [LARGE SCALE GENOMIC DNA]</scope>
    <source>
        <strain evidence="4">PAC1</strain>
    </source>
</reference>
<dbReference type="InterPro" id="IPR018146">
    <property type="entry name" value="Glyoxalase_1_CS"/>
</dbReference>
<dbReference type="PROSITE" id="PS00934">
    <property type="entry name" value="GLYOXALASE_I_1"/>
    <property type="match status" value="1"/>
</dbReference>
<comment type="caution">
    <text evidence="3">The sequence shown here is derived from an EMBL/GenBank/DDBJ whole genome shotgun (WGS) entry which is preliminary data.</text>
</comment>
<protein>
    <submittedName>
        <fullName evidence="3">Lactoylglutathione lyase/catechol 2,3-dioxygenase related enzyme</fullName>
    </submittedName>
</protein>
<evidence type="ECO:0000259" key="2">
    <source>
        <dbReference type="PROSITE" id="PS51819"/>
    </source>
</evidence>
<dbReference type="EMBL" id="JNAX01000005">
    <property type="protein sequence ID" value="KGG21627.1"/>
    <property type="molecule type" value="Genomic_DNA"/>
</dbReference>
<dbReference type="Proteomes" id="UP000030392">
    <property type="component" value="Unassembled WGS sequence"/>
</dbReference>
<keyword evidence="3" id="KW-0223">Dioxygenase</keyword>
<name>A0A0A2C7Y1_PROMR</name>
<dbReference type="InterPro" id="IPR004360">
    <property type="entry name" value="Glyas_Fos-R_dOase_dom"/>
</dbReference>
<gene>
    <name evidence="3" type="ORF">EV03_0365</name>
</gene>